<keyword evidence="5 8" id="KW-0812">Transmembrane</keyword>
<dbReference type="GO" id="GO:0005886">
    <property type="term" value="C:plasma membrane"/>
    <property type="evidence" value="ECO:0007669"/>
    <property type="project" value="UniProtKB-SubCell"/>
</dbReference>
<evidence type="ECO:0000256" key="6">
    <source>
        <dbReference type="ARBA" id="ARBA00022989"/>
    </source>
</evidence>
<dbReference type="Proteomes" id="UP000001955">
    <property type="component" value="Chromosome"/>
</dbReference>
<feature type="transmembrane region" description="Helical" evidence="8">
    <location>
        <begin position="244"/>
        <end position="270"/>
    </location>
</feature>
<organism evidence="9 10">
    <name type="scientific">Shimwellia blattae (strain ATCC 29907 / DSM 4481 / JCM 1650 / NBRC 105725 / CDC 9005-74)</name>
    <name type="common">Escherichia blattae</name>
    <dbReference type="NCBI Taxonomy" id="630626"/>
    <lineage>
        <taxon>Bacteria</taxon>
        <taxon>Pseudomonadati</taxon>
        <taxon>Pseudomonadota</taxon>
        <taxon>Gammaproteobacteria</taxon>
        <taxon>Enterobacterales</taxon>
        <taxon>Enterobacteriaceae</taxon>
        <taxon>Shimwellia</taxon>
    </lineage>
</organism>
<dbReference type="GO" id="GO:0033214">
    <property type="term" value="P:siderophore-iron import into cell"/>
    <property type="evidence" value="ECO:0007669"/>
    <property type="project" value="TreeGrafter"/>
</dbReference>
<feature type="transmembrane region" description="Helical" evidence="8">
    <location>
        <begin position="121"/>
        <end position="142"/>
    </location>
</feature>
<feature type="transmembrane region" description="Helical" evidence="8">
    <location>
        <begin position="96"/>
        <end position="115"/>
    </location>
</feature>
<dbReference type="PANTHER" id="PTHR30472">
    <property type="entry name" value="FERRIC ENTEROBACTIN TRANSPORT SYSTEM PERMEASE PROTEIN"/>
    <property type="match status" value="1"/>
</dbReference>
<feature type="transmembrane region" description="Helical" evidence="8">
    <location>
        <begin position="200"/>
        <end position="218"/>
    </location>
</feature>
<dbReference type="RefSeq" id="WP_002442808.1">
    <property type="nucleotide sequence ID" value="NC_017910.1"/>
</dbReference>
<dbReference type="Pfam" id="PF01032">
    <property type="entry name" value="FecCD"/>
    <property type="match status" value="1"/>
</dbReference>
<dbReference type="STRING" id="630626.EBL_c30470"/>
<reference evidence="9 10" key="1">
    <citation type="journal article" date="2012" name="J. Bacteriol.">
        <title>Complete genome sequence of the B12-producing Shimwellia blattae strain DSM 4481, isolated from a cockroach.</title>
        <authorList>
            <person name="Brzuszkiewicz E."/>
            <person name="Waschkowitz T."/>
            <person name="Wiezer A."/>
            <person name="Daniel R."/>
        </authorList>
    </citation>
    <scope>NUCLEOTIDE SEQUENCE [LARGE SCALE GENOMIC DNA]</scope>
    <source>
        <strain evidence="10">ATCC 29907 / DSM 4481 / JCM 1650 / NBRC 105725 / CDC 9005-74</strain>
    </source>
</reference>
<accession>K6UU46</accession>
<dbReference type="InterPro" id="IPR000522">
    <property type="entry name" value="ABC_transptr_permease_BtuC"/>
</dbReference>
<evidence type="ECO:0000256" key="7">
    <source>
        <dbReference type="ARBA" id="ARBA00023136"/>
    </source>
</evidence>
<keyword evidence="7 8" id="KW-0472">Membrane</keyword>
<dbReference type="InterPro" id="IPR037294">
    <property type="entry name" value="ABC_BtuC-like"/>
</dbReference>
<accession>I2BC63</accession>
<feature type="transmembrane region" description="Helical" evidence="8">
    <location>
        <begin position="154"/>
        <end position="174"/>
    </location>
</feature>
<sequence length="334" mass="34962">MIITERGRFILLASASLLVLGAMVFWSMTQGTVTLTGAEILAALSGSQGASGDMARTIILELRLPRALLAVMAGAGLAVTGALLQTTTRNELADPFLFGLSSGASAGAVFVITRFGDVAGIATLPLAAFAGGILSAAGVLLLFRLCRQQRAEHLIICGLAISFLSGALTSYLVFSGDQRAASAVLFWTLGGLGLARLDNLWLPLAALLLLAGFILWRWRGLDGLLAGELTARSMGINVSRLRTETFICCALVTALLVALTGVIGFIGLIIPHIARRCGGVRHLFLLPLCALMGAILLCGGDIISRTLIPHQELPVGIITAAMGGIFIILVFTRR</sequence>
<keyword evidence="10" id="KW-1185">Reference proteome</keyword>
<evidence type="ECO:0000313" key="10">
    <source>
        <dbReference type="Proteomes" id="UP000001955"/>
    </source>
</evidence>
<gene>
    <name evidence="9" type="ordered locus">EBL_c30470</name>
</gene>
<dbReference type="SUPFAM" id="SSF81345">
    <property type="entry name" value="ABC transporter involved in vitamin B12 uptake, BtuC"/>
    <property type="match status" value="1"/>
</dbReference>
<evidence type="ECO:0000256" key="1">
    <source>
        <dbReference type="ARBA" id="ARBA00004651"/>
    </source>
</evidence>
<name>I2BC63_SHIBC</name>
<feature type="transmembrane region" description="Helical" evidence="8">
    <location>
        <begin position="62"/>
        <end position="84"/>
    </location>
</feature>
<dbReference type="eggNOG" id="COG0609">
    <property type="taxonomic scope" value="Bacteria"/>
</dbReference>
<dbReference type="EMBL" id="CP001560">
    <property type="protein sequence ID" value="AFJ48117.1"/>
    <property type="molecule type" value="Genomic_DNA"/>
</dbReference>
<feature type="transmembrane region" description="Helical" evidence="8">
    <location>
        <begin position="315"/>
        <end position="332"/>
    </location>
</feature>
<dbReference type="PATRIC" id="fig|630626.3.peg.2964"/>
<evidence type="ECO:0000256" key="2">
    <source>
        <dbReference type="ARBA" id="ARBA00007935"/>
    </source>
</evidence>
<dbReference type="AlphaFoldDB" id="I2BC63"/>
<comment type="subcellular location">
    <subcellularLocation>
        <location evidence="1">Cell membrane</location>
        <topology evidence="1">Multi-pass membrane protein</topology>
    </subcellularLocation>
</comment>
<dbReference type="OrthoDB" id="9055647at2"/>
<dbReference type="CDD" id="cd06550">
    <property type="entry name" value="TM_ABC_iron-siderophores_like"/>
    <property type="match status" value="1"/>
</dbReference>
<proteinExistence type="inferred from homology"/>
<evidence type="ECO:0000313" key="9">
    <source>
        <dbReference type="EMBL" id="AFJ48117.1"/>
    </source>
</evidence>
<comment type="similarity">
    <text evidence="2">Belongs to the binding-protein-dependent transport system permease family. FecCD subfamily.</text>
</comment>
<evidence type="ECO:0000256" key="5">
    <source>
        <dbReference type="ARBA" id="ARBA00022692"/>
    </source>
</evidence>
<evidence type="ECO:0000256" key="8">
    <source>
        <dbReference type="SAM" id="Phobius"/>
    </source>
</evidence>
<dbReference type="Gene3D" id="1.10.3470.10">
    <property type="entry name" value="ABC transporter involved in vitamin B12 uptake, BtuC"/>
    <property type="match status" value="1"/>
</dbReference>
<dbReference type="PANTHER" id="PTHR30472:SF67">
    <property type="entry name" value="PERMEASE OF ABC TRANSPORTER-RELATED"/>
    <property type="match status" value="1"/>
</dbReference>
<evidence type="ECO:0000256" key="3">
    <source>
        <dbReference type="ARBA" id="ARBA00022448"/>
    </source>
</evidence>
<evidence type="ECO:0000256" key="4">
    <source>
        <dbReference type="ARBA" id="ARBA00022475"/>
    </source>
</evidence>
<feature type="transmembrane region" description="Helical" evidence="8">
    <location>
        <begin position="282"/>
        <end position="303"/>
    </location>
</feature>
<keyword evidence="6 8" id="KW-1133">Transmembrane helix</keyword>
<dbReference type="KEGG" id="ebt:EBL_c30470"/>
<protein>
    <submittedName>
        <fullName evidence="9">Putative transport system permease protein</fullName>
    </submittedName>
</protein>
<dbReference type="GO" id="GO:0022857">
    <property type="term" value="F:transmembrane transporter activity"/>
    <property type="evidence" value="ECO:0007669"/>
    <property type="project" value="InterPro"/>
</dbReference>
<keyword evidence="4" id="KW-1003">Cell membrane</keyword>
<dbReference type="HOGENOM" id="CLU_013016_0_1_6"/>
<keyword evidence="3" id="KW-0813">Transport</keyword>